<dbReference type="InterPro" id="IPR001810">
    <property type="entry name" value="F-box_dom"/>
</dbReference>
<protein>
    <recommendedName>
        <fullName evidence="1">F-box domain-containing protein</fullName>
    </recommendedName>
</protein>
<evidence type="ECO:0000259" key="1">
    <source>
        <dbReference type="Pfam" id="PF00646"/>
    </source>
</evidence>
<reference evidence="3" key="1">
    <citation type="submission" date="2022-10" db="EMBL/GenBank/DDBJ databases">
        <title>Genome assembly of Pristionchus species.</title>
        <authorList>
            <person name="Yoshida K."/>
            <person name="Sommer R.J."/>
        </authorList>
    </citation>
    <scope>NUCLEOTIDE SEQUENCE [LARGE SCALE GENOMIC DNA]</scope>
    <source>
        <strain evidence="3">RS5460</strain>
    </source>
</reference>
<gene>
    <name evidence="2" type="ORF">PMAYCL1PPCAC_27546</name>
</gene>
<dbReference type="EMBL" id="BTRK01000006">
    <property type="protein sequence ID" value="GMR57351.1"/>
    <property type="molecule type" value="Genomic_DNA"/>
</dbReference>
<proteinExistence type="predicted"/>
<dbReference type="SUPFAM" id="SSF81383">
    <property type="entry name" value="F-box domain"/>
    <property type="match status" value="1"/>
</dbReference>
<dbReference type="InterPro" id="IPR036047">
    <property type="entry name" value="F-box-like_dom_sf"/>
</dbReference>
<keyword evidence="3" id="KW-1185">Reference proteome</keyword>
<dbReference type="Pfam" id="PF00646">
    <property type="entry name" value="F-box"/>
    <property type="match status" value="1"/>
</dbReference>
<comment type="caution">
    <text evidence="2">The sequence shown here is derived from an EMBL/GenBank/DDBJ whole genome shotgun (WGS) entry which is preliminary data.</text>
</comment>
<accession>A0AAN5D5P6</accession>
<evidence type="ECO:0000313" key="3">
    <source>
        <dbReference type="Proteomes" id="UP001328107"/>
    </source>
</evidence>
<name>A0AAN5D5P6_9BILA</name>
<evidence type="ECO:0000313" key="2">
    <source>
        <dbReference type="EMBL" id="GMR57351.1"/>
    </source>
</evidence>
<feature type="domain" description="F-box" evidence="1">
    <location>
        <begin position="4"/>
        <end position="39"/>
    </location>
</feature>
<organism evidence="2 3">
    <name type="scientific">Pristionchus mayeri</name>
    <dbReference type="NCBI Taxonomy" id="1317129"/>
    <lineage>
        <taxon>Eukaryota</taxon>
        <taxon>Metazoa</taxon>
        <taxon>Ecdysozoa</taxon>
        <taxon>Nematoda</taxon>
        <taxon>Chromadorea</taxon>
        <taxon>Rhabditida</taxon>
        <taxon>Rhabditina</taxon>
        <taxon>Diplogasteromorpha</taxon>
        <taxon>Diplogasteroidea</taxon>
        <taxon>Neodiplogasteridae</taxon>
        <taxon>Pristionchus</taxon>
    </lineage>
</organism>
<sequence>ECLLSHLPSELRFKIFDLLTESIGELRMVSKSWRQLVDNWAAVPVNLPELLQIDMIENEGSSMNVIIDIRKTEKACFGKLRSFVKQLPRESKNQMEESETTNFHQIYRVSIDLSFGSASIDRLSFLISTKCKKVTIAKYHKDKASDDGRHYINYVSDLMKNLKYIDELTYWRHDVNEESANLLRLIRQISIQNVTFSVDVSCTSFTLPMTRDFLLKIRENIEMLNCTFHATATNSNEGSDNVDWVETVLTMFQGSIQSIKMETHYVCLFTPNDVCQIAKALVARGEPFHFKTFLHEKPQPIIVKGNILRKKIAKFSNQWIIDLSSRPPPPRAPLMC</sequence>
<dbReference type="AlphaFoldDB" id="A0AAN5D5P6"/>
<dbReference type="Proteomes" id="UP001328107">
    <property type="component" value="Unassembled WGS sequence"/>
</dbReference>
<feature type="non-terminal residue" evidence="2">
    <location>
        <position position="1"/>
    </location>
</feature>